<dbReference type="Gene3D" id="3.10.129.130">
    <property type="match status" value="1"/>
</dbReference>
<evidence type="ECO:0000313" key="2">
    <source>
        <dbReference type="EMBL" id="RGS40724.1"/>
    </source>
</evidence>
<dbReference type="Pfam" id="PF13958">
    <property type="entry name" value="ToxN_toxin"/>
    <property type="match status" value="1"/>
</dbReference>
<reference evidence="1" key="2">
    <citation type="submission" date="2020-06" db="EMBL/GenBank/DDBJ databases">
        <title>Characterization of fructooligosaccharide metabolism and fructooligosaccharide-degrading enzymes in human commensal butyrate producers.</title>
        <authorList>
            <person name="Tanno H."/>
            <person name="Fujii T."/>
            <person name="Hirano K."/>
            <person name="Maeno S."/>
            <person name="Tonozuka T."/>
            <person name="Sakamoto M."/>
            <person name="Ohkuma M."/>
            <person name="Tochio T."/>
            <person name="Endo A."/>
        </authorList>
    </citation>
    <scope>NUCLEOTIDE SEQUENCE</scope>
    <source>
        <strain evidence="1">JCM 31265</strain>
    </source>
</reference>
<dbReference type="OrthoDB" id="1655812at2"/>
<comment type="caution">
    <text evidence="2">The sequence shown here is derived from an EMBL/GenBank/DDBJ whole genome shotgun (WGS) entry which is preliminary data.</text>
</comment>
<dbReference type="EMBL" id="QRVK01000025">
    <property type="protein sequence ID" value="RGS40724.1"/>
    <property type="molecule type" value="Genomic_DNA"/>
</dbReference>
<name>A0A412IQL7_9FIRM</name>
<dbReference type="AlphaFoldDB" id="A0A412IQL7"/>
<reference evidence="2 3" key="1">
    <citation type="submission" date="2018-08" db="EMBL/GenBank/DDBJ databases">
        <title>A genome reference for cultivated species of the human gut microbiota.</title>
        <authorList>
            <person name="Zou Y."/>
            <person name="Xue W."/>
            <person name="Luo G."/>
        </authorList>
    </citation>
    <scope>NUCLEOTIDE SEQUENCE [LARGE SCALE GENOMIC DNA]</scope>
    <source>
        <strain evidence="2 3">AF22-21</strain>
    </source>
</reference>
<dbReference type="InterPro" id="IPR053735">
    <property type="entry name" value="Type_III_TA_endoRNase"/>
</dbReference>
<gene>
    <name evidence="1" type="ORF">COEU31_04470</name>
    <name evidence="2" type="ORF">DWX94_09875</name>
</gene>
<dbReference type="RefSeq" id="WP_015534180.1">
    <property type="nucleotide sequence ID" value="NZ_BLYL01000001.1"/>
</dbReference>
<protein>
    <submittedName>
        <fullName evidence="2">Uncharacterized protein</fullName>
    </submittedName>
</protein>
<dbReference type="InterPro" id="IPR025911">
    <property type="entry name" value="ToxN/AbiQ_toxin"/>
</dbReference>
<proteinExistence type="predicted"/>
<dbReference type="GO" id="GO:0003723">
    <property type="term" value="F:RNA binding"/>
    <property type="evidence" value="ECO:0007669"/>
    <property type="project" value="InterPro"/>
</dbReference>
<sequence length="76" mass="9021">MIQAPLEVYRIDMKYIRNLHNIDDRVLSVSPQIGKDERPFLGVLVICNEHKYCVPLSKPKEKHEKMRDKIDFKKIV</sequence>
<dbReference type="EMBL" id="BLYL01000001">
    <property type="protein sequence ID" value="GFO93401.1"/>
    <property type="molecule type" value="Genomic_DNA"/>
</dbReference>
<dbReference type="GO" id="GO:0004521">
    <property type="term" value="F:RNA endonuclease activity"/>
    <property type="evidence" value="ECO:0007669"/>
    <property type="project" value="InterPro"/>
</dbReference>
<accession>A0A412IQL7</accession>
<dbReference type="Proteomes" id="UP000283295">
    <property type="component" value="Unassembled WGS sequence"/>
</dbReference>
<organism evidence="2 3">
    <name type="scientific">Coprococcus eutactus</name>
    <dbReference type="NCBI Taxonomy" id="33043"/>
    <lineage>
        <taxon>Bacteria</taxon>
        <taxon>Bacillati</taxon>
        <taxon>Bacillota</taxon>
        <taxon>Clostridia</taxon>
        <taxon>Lachnospirales</taxon>
        <taxon>Lachnospiraceae</taxon>
        <taxon>Coprococcus</taxon>
    </lineage>
</organism>
<evidence type="ECO:0000313" key="1">
    <source>
        <dbReference type="EMBL" id="GFO93401.1"/>
    </source>
</evidence>
<evidence type="ECO:0000313" key="3">
    <source>
        <dbReference type="Proteomes" id="UP000283295"/>
    </source>
</evidence>
<dbReference type="Proteomes" id="UP000660047">
    <property type="component" value="Unassembled WGS sequence"/>
</dbReference>